<feature type="transmembrane region" description="Helical" evidence="7">
    <location>
        <begin position="12"/>
        <end position="29"/>
    </location>
</feature>
<dbReference type="Proteomes" id="UP000231092">
    <property type="component" value="Unassembled WGS sequence"/>
</dbReference>
<feature type="transmembrane region" description="Helical" evidence="7">
    <location>
        <begin position="260"/>
        <end position="283"/>
    </location>
</feature>
<dbReference type="InterPro" id="IPR051393">
    <property type="entry name" value="ABC_transporter_permease"/>
</dbReference>
<evidence type="ECO:0000313" key="10">
    <source>
        <dbReference type="Proteomes" id="UP000231092"/>
    </source>
</evidence>
<dbReference type="InterPro" id="IPR000515">
    <property type="entry name" value="MetI-like"/>
</dbReference>
<feature type="domain" description="ABC transmembrane type-1" evidence="8">
    <location>
        <begin position="67"/>
        <end position="279"/>
    </location>
</feature>
<dbReference type="InterPro" id="IPR035906">
    <property type="entry name" value="MetI-like_sf"/>
</dbReference>
<proteinExistence type="inferred from homology"/>
<dbReference type="GO" id="GO:0005886">
    <property type="term" value="C:plasma membrane"/>
    <property type="evidence" value="ECO:0007669"/>
    <property type="project" value="UniProtKB-SubCell"/>
</dbReference>
<evidence type="ECO:0000313" key="9">
    <source>
        <dbReference type="EMBL" id="PJJ30440.1"/>
    </source>
</evidence>
<dbReference type="SUPFAM" id="SSF160964">
    <property type="entry name" value="MalF N-terminal region-like"/>
    <property type="match status" value="1"/>
</dbReference>
<evidence type="ECO:0000256" key="2">
    <source>
        <dbReference type="ARBA" id="ARBA00022448"/>
    </source>
</evidence>
<dbReference type="PROSITE" id="PS50928">
    <property type="entry name" value="ABC_TM1"/>
    <property type="match status" value="1"/>
</dbReference>
<gene>
    <name evidence="9" type="ORF">H171_4045</name>
</gene>
<keyword evidence="3" id="KW-1003">Cell membrane</keyword>
<evidence type="ECO:0000256" key="7">
    <source>
        <dbReference type="RuleBase" id="RU363032"/>
    </source>
</evidence>
<dbReference type="Gene3D" id="1.10.3720.10">
    <property type="entry name" value="MetI-like"/>
    <property type="match status" value="1"/>
</dbReference>
<dbReference type="SUPFAM" id="SSF161098">
    <property type="entry name" value="MetI-like"/>
    <property type="match status" value="1"/>
</dbReference>
<dbReference type="PANTHER" id="PTHR30193:SF37">
    <property type="entry name" value="INNER MEMBRANE ABC TRANSPORTER PERMEASE PROTEIN YCJO"/>
    <property type="match status" value="1"/>
</dbReference>
<comment type="caution">
    <text evidence="9">The sequence shown here is derived from an EMBL/GenBank/DDBJ whole genome shotgun (WGS) entry which is preliminary data.</text>
</comment>
<comment type="similarity">
    <text evidence="7">Belongs to the binding-protein-dependent transport system permease family.</text>
</comment>
<keyword evidence="2 7" id="KW-0813">Transport</keyword>
<keyword evidence="6 7" id="KW-0472">Membrane</keyword>
<dbReference type="OrthoDB" id="367897at2"/>
<feature type="transmembrane region" description="Helical" evidence="7">
    <location>
        <begin position="153"/>
        <end position="175"/>
    </location>
</feature>
<accession>A0A2M8ZAH7</accession>
<dbReference type="CDD" id="cd06261">
    <property type="entry name" value="TM_PBP2"/>
    <property type="match status" value="1"/>
</dbReference>
<dbReference type="Pfam" id="PF00528">
    <property type="entry name" value="BPD_transp_1"/>
    <property type="match status" value="1"/>
</dbReference>
<dbReference type="AlphaFoldDB" id="A0A2M8ZAH7"/>
<organism evidence="9 10">
    <name type="scientific">[Clostridium] celerecrescens 18A</name>
    <dbReference type="NCBI Taxonomy" id="1286362"/>
    <lineage>
        <taxon>Bacteria</taxon>
        <taxon>Bacillati</taxon>
        <taxon>Bacillota</taxon>
        <taxon>Clostridia</taxon>
        <taxon>Lachnospirales</taxon>
        <taxon>Lachnospiraceae</taxon>
        <taxon>Lacrimispora</taxon>
    </lineage>
</organism>
<dbReference type="GO" id="GO:0055085">
    <property type="term" value="P:transmembrane transport"/>
    <property type="evidence" value="ECO:0007669"/>
    <property type="project" value="InterPro"/>
</dbReference>
<feature type="transmembrane region" description="Helical" evidence="7">
    <location>
        <begin position="104"/>
        <end position="125"/>
    </location>
</feature>
<keyword evidence="4 7" id="KW-0812">Transmembrane</keyword>
<dbReference type="EMBL" id="PGET01000001">
    <property type="protein sequence ID" value="PJJ30440.1"/>
    <property type="molecule type" value="Genomic_DNA"/>
</dbReference>
<evidence type="ECO:0000259" key="8">
    <source>
        <dbReference type="PROSITE" id="PS50928"/>
    </source>
</evidence>
<name>A0A2M8ZAH7_9FIRM</name>
<keyword evidence="5 7" id="KW-1133">Transmembrane helix</keyword>
<evidence type="ECO:0000256" key="5">
    <source>
        <dbReference type="ARBA" id="ARBA00022989"/>
    </source>
</evidence>
<comment type="subcellular location">
    <subcellularLocation>
        <location evidence="1 7">Cell membrane</location>
        <topology evidence="1 7">Multi-pass membrane protein</topology>
    </subcellularLocation>
</comment>
<dbReference type="RefSeq" id="WP_100306697.1">
    <property type="nucleotide sequence ID" value="NZ_PGET01000001.1"/>
</dbReference>
<sequence length="290" mass="32239">MKIQKKSAINLFYIPAVTLFLVFVIYPFAQGIRLSFTNWNGYSQTMKYVGFKNYARLFQDANVKTALVNTLIYGVMSTVIQNILGLGYALFLNTKFKGRSLVRTIIYMPVMIAPLIMGYIMYFFFQYDGGAVNDILTALHMEPVDLLVHSGTAIWIIVLVNSLQFVGVAMVIYLAGLQNVPNMYYEAAMIDGATFWERFKHITIPLLMPAISSSTILNLIGGLKLFDLVMALTSGGPGFSTHSLSTLVTNQYFSAQSAGYASAIGIFSFLLIMIISNVVMGYFDKKEVDA</sequence>
<dbReference type="PANTHER" id="PTHR30193">
    <property type="entry name" value="ABC TRANSPORTER PERMEASE PROTEIN"/>
    <property type="match status" value="1"/>
</dbReference>
<feature type="transmembrane region" description="Helical" evidence="7">
    <location>
        <begin position="71"/>
        <end position="92"/>
    </location>
</feature>
<evidence type="ECO:0000256" key="6">
    <source>
        <dbReference type="ARBA" id="ARBA00023136"/>
    </source>
</evidence>
<feature type="transmembrane region" description="Helical" evidence="7">
    <location>
        <begin position="206"/>
        <end position="226"/>
    </location>
</feature>
<evidence type="ECO:0000256" key="1">
    <source>
        <dbReference type="ARBA" id="ARBA00004651"/>
    </source>
</evidence>
<reference evidence="9 10" key="1">
    <citation type="submission" date="2017-11" db="EMBL/GenBank/DDBJ databases">
        <title>Understudied soil microbes with underappreciated capabilities: Untangling the Clostridium saccharolyticum group.</title>
        <authorList>
            <person name="Leschine S."/>
        </authorList>
    </citation>
    <scope>NUCLEOTIDE SEQUENCE [LARGE SCALE GENOMIC DNA]</scope>
    <source>
        <strain evidence="9 10">18A</strain>
    </source>
</reference>
<evidence type="ECO:0000256" key="3">
    <source>
        <dbReference type="ARBA" id="ARBA00022475"/>
    </source>
</evidence>
<protein>
    <submittedName>
        <fullName evidence="9">Raffinose/stachyose/melibiose transport system permease protein</fullName>
    </submittedName>
</protein>
<evidence type="ECO:0000256" key="4">
    <source>
        <dbReference type="ARBA" id="ARBA00022692"/>
    </source>
</evidence>